<dbReference type="AlphaFoldDB" id="A0A1H4FFV8"/>
<evidence type="ECO:0000259" key="1">
    <source>
        <dbReference type="Pfam" id="PF17931"/>
    </source>
</evidence>
<dbReference type="Pfam" id="PF17931">
    <property type="entry name" value="TetR_C_23"/>
    <property type="match status" value="1"/>
</dbReference>
<dbReference type="EMBL" id="FNRD01000013">
    <property type="protein sequence ID" value="SEA96061.1"/>
    <property type="molecule type" value="Genomic_DNA"/>
</dbReference>
<protein>
    <submittedName>
        <fullName evidence="2">DNA-binding transcriptional regulator, AcrR family</fullName>
    </submittedName>
</protein>
<keyword evidence="3" id="KW-1185">Reference proteome</keyword>
<name>A0A1H4FFV8_9FLAO</name>
<dbReference type="OrthoDB" id="977687at2"/>
<accession>A0A1H4FFV8</accession>
<keyword evidence="2" id="KW-0238">DNA-binding</keyword>
<evidence type="ECO:0000313" key="3">
    <source>
        <dbReference type="Proteomes" id="UP000198951"/>
    </source>
</evidence>
<dbReference type="InterPro" id="IPR041673">
    <property type="entry name" value="TetR_C_23"/>
</dbReference>
<organism evidence="2 3">
    <name type="scientific">Flavobacterium gillisiae</name>
    <dbReference type="NCBI Taxonomy" id="150146"/>
    <lineage>
        <taxon>Bacteria</taxon>
        <taxon>Pseudomonadati</taxon>
        <taxon>Bacteroidota</taxon>
        <taxon>Flavobacteriia</taxon>
        <taxon>Flavobacteriales</taxon>
        <taxon>Flavobacteriaceae</taxon>
        <taxon>Flavobacterium</taxon>
    </lineage>
</organism>
<dbReference type="SUPFAM" id="SSF48498">
    <property type="entry name" value="Tetracyclin repressor-like, C-terminal domain"/>
    <property type="match status" value="1"/>
</dbReference>
<proteinExistence type="predicted"/>
<dbReference type="GO" id="GO:0003677">
    <property type="term" value="F:DNA binding"/>
    <property type="evidence" value="ECO:0007669"/>
    <property type="project" value="UniProtKB-KW"/>
</dbReference>
<dbReference type="Proteomes" id="UP000198951">
    <property type="component" value="Unassembled WGS sequence"/>
</dbReference>
<sequence>MATKKTAITKEKIVSMYMNYILENGEKPKSVYLFAKSNGFTETDFYAFFGTIESVEKEIFKTFLEMTIELLHKDNNYSDYDMKTKMLSFYFTFFELLSANRSYVSMILKEHDNQLKNLMQLSSLRTAFKKYVGEIITDEYRIKQEKFQDFQKKAIQESAWIQLLLTLKFWLDDDSPSFEKTDIYIEKSVKLSFELMNIAPIDSLIDFGKFIFKEKIQNK</sequence>
<dbReference type="STRING" id="150146.SAMN05443667_11372"/>
<evidence type="ECO:0000313" key="2">
    <source>
        <dbReference type="EMBL" id="SEA96061.1"/>
    </source>
</evidence>
<dbReference type="RefSeq" id="WP_091092539.1">
    <property type="nucleotide sequence ID" value="NZ_FNRD01000013.1"/>
</dbReference>
<feature type="domain" description="Tetracyclin repressor-like C-terminal" evidence="1">
    <location>
        <begin position="85"/>
        <end position="211"/>
    </location>
</feature>
<gene>
    <name evidence="2" type="ORF">SAMN05443667_11372</name>
</gene>
<dbReference type="InterPro" id="IPR036271">
    <property type="entry name" value="Tet_transcr_reg_TetR-rel_C_sf"/>
</dbReference>
<reference evidence="3" key="1">
    <citation type="submission" date="2016-10" db="EMBL/GenBank/DDBJ databases">
        <authorList>
            <person name="Varghese N."/>
            <person name="Submissions S."/>
        </authorList>
    </citation>
    <scope>NUCLEOTIDE SEQUENCE [LARGE SCALE GENOMIC DNA]</scope>
    <source>
        <strain evidence="3">DSM 22376</strain>
    </source>
</reference>